<evidence type="ECO:0000313" key="2">
    <source>
        <dbReference type="Proteomes" id="UP000030665"/>
    </source>
</evidence>
<dbReference type="EMBL" id="HG807702">
    <property type="protein sequence ID" value="CDW61014.1"/>
    <property type="molecule type" value="Genomic_DNA"/>
</dbReference>
<keyword evidence="2" id="KW-1185">Reference proteome</keyword>
<reference evidence="1" key="2">
    <citation type="submission" date="2014-03" db="EMBL/GenBank/DDBJ databases">
        <title>The whipworm genome and dual-species transcriptomics of an intimate host-pathogen interaction.</title>
        <authorList>
            <person name="Foth B.J."/>
            <person name="Tsai I.J."/>
            <person name="Reid A.J."/>
            <person name="Bancroft A.J."/>
            <person name="Nichol S."/>
            <person name="Tracey A."/>
            <person name="Holroyd N."/>
            <person name="Cotton J.A."/>
            <person name="Stanley E.J."/>
            <person name="Zarowiecki M."/>
            <person name="Liu J.Z."/>
            <person name="Huckvale T."/>
            <person name="Cooper P.J."/>
            <person name="Grencis R.K."/>
            <person name="Berriman M."/>
        </authorList>
    </citation>
    <scope>NUCLEOTIDE SEQUENCE [LARGE SCALE GENOMIC DNA]</scope>
</reference>
<dbReference type="AlphaFoldDB" id="A0A077ZMN1"/>
<sequence>MASNSKLPDTCGYSNNICLIPWRRLDSSKHLRILRGDKSASIKHAINWVYSSGLFPRYTDYYAAAAWAVLAHGLVCEYGGLPTSDWIYDKARDWKINAIELDERINCAFLKFPAATDLIMASKASWWYSGCALYTGSPLFSPFHSLINGGVLNDIAEIANVIGHWASTRKVLSLAGVKGLIEETDVFIHTPQELRIMDELKPYFLSPPECIASCRLLRSKETSYLMKYWPDKEEISHVLHELRSFRENSGCYHKEFKFLTGKPQKCLKLESINKKLSAFHYVETNPRLLVLKKEMLKNFGFGEEFLEGFFESKNAGRVQQFLLKQTPTVNNDVIEEIMKEVSKMV</sequence>
<dbReference type="Proteomes" id="UP000030665">
    <property type="component" value="Unassembled WGS sequence"/>
</dbReference>
<gene>
    <name evidence="1" type="ORF">TTRE_0000942601</name>
</gene>
<organism evidence="1 2">
    <name type="scientific">Trichuris trichiura</name>
    <name type="common">Whipworm</name>
    <name type="synonym">Trichocephalus trichiurus</name>
    <dbReference type="NCBI Taxonomy" id="36087"/>
    <lineage>
        <taxon>Eukaryota</taxon>
        <taxon>Metazoa</taxon>
        <taxon>Ecdysozoa</taxon>
        <taxon>Nematoda</taxon>
        <taxon>Enoplea</taxon>
        <taxon>Dorylaimia</taxon>
        <taxon>Trichinellida</taxon>
        <taxon>Trichuridae</taxon>
        <taxon>Trichuris</taxon>
    </lineage>
</organism>
<evidence type="ECO:0000313" key="1">
    <source>
        <dbReference type="EMBL" id="CDW61014.1"/>
    </source>
</evidence>
<proteinExistence type="predicted"/>
<name>A0A077ZMN1_TRITR</name>
<accession>A0A077ZMN1</accession>
<dbReference type="OrthoDB" id="6781751at2759"/>
<protein>
    <submittedName>
        <fullName evidence="1">Uncharacterized protein</fullName>
    </submittedName>
</protein>
<reference evidence="1" key="1">
    <citation type="submission" date="2014-01" db="EMBL/GenBank/DDBJ databases">
        <authorList>
            <person name="Aslett M."/>
        </authorList>
    </citation>
    <scope>NUCLEOTIDE SEQUENCE</scope>
</reference>